<dbReference type="Proteomes" id="UP001530315">
    <property type="component" value="Unassembled WGS sequence"/>
</dbReference>
<dbReference type="Gene3D" id="3.30.2350.10">
    <property type="entry name" value="Pseudouridine synthase"/>
    <property type="match status" value="2"/>
</dbReference>
<comment type="caution">
    <text evidence="6">The sequence shown here is derived from an EMBL/GenBank/DDBJ whole genome shotgun (WGS) entry which is preliminary data.</text>
</comment>
<reference evidence="6 7" key="1">
    <citation type="submission" date="2024-10" db="EMBL/GenBank/DDBJ databases">
        <title>Updated reference genomes for cyclostephanoid diatoms.</title>
        <authorList>
            <person name="Roberts W.R."/>
            <person name="Alverson A.J."/>
        </authorList>
    </citation>
    <scope>NUCLEOTIDE SEQUENCE [LARGE SCALE GENOMIC DNA]</scope>
    <source>
        <strain evidence="6 7">AJA276-08</strain>
    </source>
</reference>
<keyword evidence="3" id="KW-0694">RNA-binding</keyword>
<dbReference type="GO" id="GO:0009982">
    <property type="term" value="F:pseudouridine synthase activity"/>
    <property type="evidence" value="ECO:0007669"/>
    <property type="project" value="UniProtKB-ARBA"/>
</dbReference>
<dbReference type="AlphaFoldDB" id="A0ABD3QAI9"/>
<accession>A0ABD3QAI9</accession>
<dbReference type="InterPro" id="IPR036986">
    <property type="entry name" value="S4_RNA-bd_sf"/>
</dbReference>
<dbReference type="InterPro" id="IPR006145">
    <property type="entry name" value="PsdUridine_synth_RsuA/RluA"/>
</dbReference>
<dbReference type="GO" id="GO:0003723">
    <property type="term" value="F:RNA binding"/>
    <property type="evidence" value="ECO:0007669"/>
    <property type="project" value="UniProtKB-KW"/>
</dbReference>
<dbReference type="PANTHER" id="PTHR21600:SF40">
    <property type="entry name" value="PSEUDOURIDYLATE SYNTHASE RPUSD2"/>
    <property type="match status" value="1"/>
</dbReference>
<organism evidence="6 7">
    <name type="scientific">Stephanodiscus triporus</name>
    <dbReference type="NCBI Taxonomy" id="2934178"/>
    <lineage>
        <taxon>Eukaryota</taxon>
        <taxon>Sar</taxon>
        <taxon>Stramenopiles</taxon>
        <taxon>Ochrophyta</taxon>
        <taxon>Bacillariophyta</taxon>
        <taxon>Coscinodiscophyceae</taxon>
        <taxon>Thalassiosirophycidae</taxon>
        <taxon>Stephanodiscales</taxon>
        <taxon>Stephanodiscaceae</taxon>
        <taxon>Stephanodiscus</taxon>
    </lineage>
</organism>
<comment type="similarity">
    <text evidence="1">Belongs to the pseudouridine synthase RluA family.</text>
</comment>
<evidence type="ECO:0000256" key="4">
    <source>
        <dbReference type="SAM" id="MobiDB-lite"/>
    </source>
</evidence>
<dbReference type="InterPro" id="IPR006224">
    <property type="entry name" value="PsdUridine_synth_RluA-like_CS"/>
</dbReference>
<dbReference type="InterPro" id="IPR020103">
    <property type="entry name" value="PsdUridine_synth_cat_dom_sf"/>
</dbReference>
<protein>
    <recommendedName>
        <fullName evidence="5">Pseudouridine synthase RsuA/RluA-like domain-containing protein</fullName>
    </recommendedName>
</protein>
<evidence type="ECO:0000313" key="6">
    <source>
        <dbReference type="EMBL" id="KAL3797062.1"/>
    </source>
</evidence>
<dbReference type="Gene3D" id="3.10.290.10">
    <property type="entry name" value="RNA-binding S4 domain"/>
    <property type="match status" value="1"/>
</dbReference>
<dbReference type="SUPFAM" id="SSF55120">
    <property type="entry name" value="Pseudouridine synthase"/>
    <property type="match status" value="1"/>
</dbReference>
<proteinExistence type="inferred from homology"/>
<keyword evidence="7" id="KW-1185">Reference proteome</keyword>
<feature type="compositionally biased region" description="Basic residues" evidence="4">
    <location>
        <begin position="1"/>
        <end position="13"/>
    </location>
</feature>
<evidence type="ECO:0000256" key="1">
    <source>
        <dbReference type="ARBA" id="ARBA00010876"/>
    </source>
</evidence>
<dbReference type="InterPro" id="IPR050188">
    <property type="entry name" value="RluA_PseudoU_synthase"/>
</dbReference>
<dbReference type="PROSITE" id="PS01129">
    <property type="entry name" value="PSI_RLU"/>
    <property type="match status" value="1"/>
</dbReference>
<keyword evidence="2" id="KW-0413">Isomerase</keyword>
<evidence type="ECO:0000256" key="3">
    <source>
        <dbReference type="PROSITE-ProRule" id="PRU00182"/>
    </source>
</evidence>
<feature type="region of interest" description="Disordered" evidence="4">
    <location>
        <begin position="1"/>
        <end position="39"/>
    </location>
</feature>
<sequence>MKSRSKRNRKRPRGGIGCLVGDGESDDDNDEKSPSSSSLLRTEVVPLSRAFDIIIAGASRDEERREITCTNNNIVEHERRVRIIYPYPFTFATFAKARWVGKTVADIYHEEFGSYPRSYYEAAIKAGRILVSGRKVNCDYKIKGGDELTHTVHRHEPAVGLADTSSDDPVRIVYEDDMMLAVDKPATLPIHPCGGYNFNSLLEILSHWKPDSFGPGKLFTVHRLDRLTSGLVLIAKSSALARSLGNCIMERDGCEKVYLARVKGQFPLGLEQVSPEIDSDPPTYHPWEFRYSPPDCEGDIGDREMYPNKRPKHALSPPCQYGELNEFEVKSWKGGLLTSIVTNDGDQKNKSSMSDFACDESKSTQSFAGLGYWMTHGSGVMAPCASLRDLITQCEGVNVGEMLQKAIGSTSATDKNIVAADQSLLWLNFACPCRIASPKNGVCEAGDFADLKDQNDRKGIKPAQTSFALLSYDPLSDSSLVLAKPVTGRTHQIRLHLQKLGHPIANDHCYGGQLWFGDEEGKKVCCESRKWLDLLDRGSGTTSDGDDKVRVAPENSTNADTPATEAEIYHTAADRSREDGESILDFIQKTCVWCARCRGADGCIDGLESKQNESSVFQRTLMEFLVRSQGIWLHALQYRLKAQDETGRNKSLQYTTGLPPWAK</sequence>
<dbReference type="EMBL" id="JALLAZ020000359">
    <property type="protein sequence ID" value="KAL3797062.1"/>
    <property type="molecule type" value="Genomic_DNA"/>
</dbReference>
<evidence type="ECO:0000313" key="7">
    <source>
        <dbReference type="Proteomes" id="UP001530315"/>
    </source>
</evidence>
<name>A0ABD3QAI9_9STRA</name>
<feature type="region of interest" description="Disordered" evidence="4">
    <location>
        <begin position="537"/>
        <end position="560"/>
    </location>
</feature>
<evidence type="ECO:0000256" key="2">
    <source>
        <dbReference type="ARBA" id="ARBA00023235"/>
    </source>
</evidence>
<gene>
    <name evidence="6" type="ORF">ACHAW5_007563</name>
</gene>
<feature type="domain" description="Pseudouridine synthase RsuA/RluA-like" evidence="5">
    <location>
        <begin position="180"/>
        <end position="269"/>
    </location>
</feature>
<dbReference type="PANTHER" id="PTHR21600">
    <property type="entry name" value="MITOCHONDRIAL RNA PSEUDOURIDINE SYNTHASE"/>
    <property type="match status" value="1"/>
</dbReference>
<dbReference type="Pfam" id="PF00849">
    <property type="entry name" value="PseudoU_synth_2"/>
    <property type="match status" value="1"/>
</dbReference>
<dbReference type="PROSITE" id="PS50889">
    <property type="entry name" value="S4"/>
    <property type="match status" value="1"/>
</dbReference>
<evidence type="ECO:0000259" key="5">
    <source>
        <dbReference type="Pfam" id="PF00849"/>
    </source>
</evidence>